<evidence type="ECO:0000259" key="9">
    <source>
        <dbReference type="PROSITE" id="PS50878"/>
    </source>
</evidence>
<dbReference type="PROSITE" id="PS50878">
    <property type="entry name" value="RT_POL"/>
    <property type="match status" value="1"/>
</dbReference>
<dbReference type="Gene3D" id="3.30.70.270">
    <property type="match status" value="2"/>
</dbReference>
<keyword evidence="6" id="KW-0255">Endonuclease</keyword>
<evidence type="ECO:0000256" key="7">
    <source>
        <dbReference type="ARBA" id="ARBA00022801"/>
    </source>
</evidence>
<gene>
    <name evidence="10" type="ORF">PHMEG_00023876</name>
</gene>
<evidence type="ECO:0000256" key="5">
    <source>
        <dbReference type="ARBA" id="ARBA00022750"/>
    </source>
</evidence>
<dbReference type="InterPro" id="IPR043128">
    <property type="entry name" value="Rev_trsase/Diguanyl_cyclase"/>
</dbReference>
<sequence>MGIFTPTRVLMGGSDSVAYCQATVQEMFEEFLYNGLLIWLDDLLGYAKSEEGLLKLLRGVLKVCATKGLKLNPSKCSFYRREAKWCGRVISKQGVRHDPGRIAALQQLSTPVTGQDLQQFVCALGWMRMSIPGHNKLTQPLVDLMEVVYEAAGGRTRHKVTQVQLVDVGWNAVHNDCLQRCKEALGNAVELAHVKPDYRLSVFTDASDSHWGAVITQVPADHTARMFAEQHHEPLMFLSGTFSGSAKAWAIVEKEAYAIIATCQRADYLLHRPGGFTLYTDHRNLRFIFNPESVLNSVPKYTADKLQCWALLLMAYHYDICDIAGDDNVWADLLSRWGSALHKICAVRLVPYEYSPTLNEDFIWPTMMEIAQTQRDSQQPDDLVLNSDSQGLLRVEGGQLWIPADAGSLQLRLCVVGHFGVGGHRGLEAL</sequence>
<dbReference type="SUPFAM" id="SSF56672">
    <property type="entry name" value="DNA/RNA polymerases"/>
    <property type="match status" value="1"/>
</dbReference>
<reference evidence="11" key="1">
    <citation type="submission" date="2017-03" db="EMBL/GenBank/DDBJ databases">
        <title>Phytopthora megakarya and P. palmivora, two closely related causual agents of cacao black pod achieved similar genome size and gene model numbers by different mechanisms.</title>
        <authorList>
            <person name="Ali S."/>
            <person name="Shao J."/>
            <person name="Larry D.J."/>
            <person name="Kronmiller B."/>
            <person name="Shen D."/>
            <person name="Strem M.D."/>
            <person name="Melnick R.L."/>
            <person name="Guiltinan M.J."/>
            <person name="Tyler B.M."/>
            <person name="Meinhardt L.W."/>
            <person name="Bailey B.A."/>
        </authorList>
    </citation>
    <scope>NUCLEOTIDE SEQUENCE [LARGE SCALE GENOMIC DNA]</scope>
    <source>
        <strain evidence="11">zdho120</strain>
    </source>
</reference>
<dbReference type="AlphaFoldDB" id="A0A225VH02"/>
<keyword evidence="3" id="KW-0548">Nucleotidyltransferase</keyword>
<organism evidence="10 11">
    <name type="scientific">Phytophthora megakarya</name>
    <dbReference type="NCBI Taxonomy" id="4795"/>
    <lineage>
        <taxon>Eukaryota</taxon>
        <taxon>Sar</taxon>
        <taxon>Stramenopiles</taxon>
        <taxon>Oomycota</taxon>
        <taxon>Peronosporomycetes</taxon>
        <taxon>Peronosporales</taxon>
        <taxon>Peronosporaceae</taxon>
        <taxon>Phytophthora</taxon>
    </lineage>
</organism>
<accession>A0A225VH02</accession>
<evidence type="ECO:0000256" key="6">
    <source>
        <dbReference type="ARBA" id="ARBA00022759"/>
    </source>
</evidence>
<dbReference type="InterPro" id="IPR041373">
    <property type="entry name" value="RT_RNaseH"/>
</dbReference>
<keyword evidence="1" id="KW-0645">Protease</keyword>
<comment type="caution">
    <text evidence="10">The sequence shown here is derived from an EMBL/GenBank/DDBJ whole genome shotgun (WGS) entry which is preliminary data.</text>
</comment>
<keyword evidence="8" id="KW-0695">RNA-directed DNA polymerase</keyword>
<name>A0A225VH02_9STRA</name>
<dbReference type="GO" id="GO:0004519">
    <property type="term" value="F:endonuclease activity"/>
    <property type="evidence" value="ECO:0007669"/>
    <property type="project" value="UniProtKB-KW"/>
</dbReference>
<dbReference type="InterPro" id="IPR051320">
    <property type="entry name" value="Viral_Replic_Matur_Polypro"/>
</dbReference>
<dbReference type="PANTHER" id="PTHR33064:SF37">
    <property type="entry name" value="RIBONUCLEASE H"/>
    <property type="match status" value="1"/>
</dbReference>
<keyword evidence="5" id="KW-0064">Aspartyl protease</keyword>
<protein>
    <recommendedName>
        <fullName evidence="9">Reverse transcriptase domain-containing protein</fullName>
    </recommendedName>
</protein>
<evidence type="ECO:0000256" key="2">
    <source>
        <dbReference type="ARBA" id="ARBA00022679"/>
    </source>
</evidence>
<dbReference type="InterPro" id="IPR000477">
    <property type="entry name" value="RT_dom"/>
</dbReference>
<dbReference type="GO" id="GO:0004190">
    <property type="term" value="F:aspartic-type endopeptidase activity"/>
    <property type="evidence" value="ECO:0007669"/>
    <property type="project" value="UniProtKB-KW"/>
</dbReference>
<keyword evidence="11" id="KW-1185">Reference proteome</keyword>
<evidence type="ECO:0000256" key="8">
    <source>
        <dbReference type="ARBA" id="ARBA00022918"/>
    </source>
</evidence>
<evidence type="ECO:0000313" key="11">
    <source>
        <dbReference type="Proteomes" id="UP000198211"/>
    </source>
</evidence>
<dbReference type="GO" id="GO:0006508">
    <property type="term" value="P:proteolysis"/>
    <property type="evidence" value="ECO:0007669"/>
    <property type="project" value="UniProtKB-KW"/>
</dbReference>
<keyword evidence="7" id="KW-0378">Hydrolase</keyword>
<keyword evidence="4" id="KW-0540">Nuclease</keyword>
<dbReference type="Pfam" id="PF00078">
    <property type="entry name" value="RVT_1"/>
    <property type="match status" value="1"/>
</dbReference>
<keyword evidence="2" id="KW-0808">Transferase</keyword>
<dbReference type="InterPro" id="IPR043502">
    <property type="entry name" value="DNA/RNA_pol_sf"/>
</dbReference>
<proteinExistence type="predicted"/>
<evidence type="ECO:0000313" key="10">
    <source>
        <dbReference type="EMBL" id="OWZ04249.1"/>
    </source>
</evidence>
<evidence type="ECO:0000256" key="4">
    <source>
        <dbReference type="ARBA" id="ARBA00022722"/>
    </source>
</evidence>
<feature type="domain" description="Reverse transcriptase" evidence="9">
    <location>
        <begin position="1"/>
        <end position="90"/>
    </location>
</feature>
<dbReference type="CDD" id="cd09274">
    <property type="entry name" value="RNase_HI_RT_Ty3"/>
    <property type="match status" value="1"/>
</dbReference>
<evidence type="ECO:0000256" key="3">
    <source>
        <dbReference type="ARBA" id="ARBA00022695"/>
    </source>
</evidence>
<dbReference type="GO" id="GO:0003964">
    <property type="term" value="F:RNA-directed DNA polymerase activity"/>
    <property type="evidence" value="ECO:0007669"/>
    <property type="project" value="UniProtKB-KW"/>
</dbReference>
<dbReference type="OrthoDB" id="124072at2759"/>
<dbReference type="Proteomes" id="UP000198211">
    <property type="component" value="Unassembled WGS sequence"/>
</dbReference>
<dbReference type="PANTHER" id="PTHR33064">
    <property type="entry name" value="POL PROTEIN"/>
    <property type="match status" value="1"/>
</dbReference>
<dbReference type="Pfam" id="PF17917">
    <property type="entry name" value="RT_RNaseH"/>
    <property type="match status" value="1"/>
</dbReference>
<dbReference type="EMBL" id="NBNE01005062">
    <property type="protein sequence ID" value="OWZ04249.1"/>
    <property type="molecule type" value="Genomic_DNA"/>
</dbReference>
<evidence type="ECO:0000256" key="1">
    <source>
        <dbReference type="ARBA" id="ARBA00022670"/>
    </source>
</evidence>